<organism evidence="2 3">
    <name type="scientific">Plakobranchus ocellatus</name>
    <dbReference type="NCBI Taxonomy" id="259542"/>
    <lineage>
        <taxon>Eukaryota</taxon>
        <taxon>Metazoa</taxon>
        <taxon>Spiralia</taxon>
        <taxon>Lophotrochozoa</taxon>
        <taxon>Mollusca</taxon>
        <taxon>Gastropoda</taxon>
        <taxon>Heterobranchia</taxon>
        <taxon>Euthyneura</taxon>
        <taxon>Panpulmonata</taxon>
        <taxon>Sacoglossa</taxon>
        <taxon>Placobranchoidea</taxon>
        <taxon>Plakobranchidae</taxon>
        <taxon>Plakobranchus</taxon>
    </lineage>
</organism>
<keyword evidence="3" id="KW-1185">Reference proteome</keyword>
<feature type="region of interest" description="Disordered" evidence="1">
    <location>
        <begin position="56"/>
        <end position="76"/>
    </location>
</feature>
<feature type="compositionally biased region" description="Basic and acidic residues" evidence="1">
    <location>
        <begin position="60"/>
        <end position="76"/>
    </location>
</feature>
<gene>
    <name evidence="2" type="ORF">PoB_002552800</name>
</gene>
<comment type="caution">
    <text evidence="2">The sequence shown here is derived from an EMBL/GenBank/DDBJ whole genome shotgun (WGS) entry which is preliminary data.</text>
</comment>
<dbReference type="Proteomes" id="UP000735302">
    <property type="component" value="Unassembled WGS sequence"/>
</dbReference>
<dbReference type="EMBL" id="BLXT01002928">
    <property type="protein sequence ID" value="GFN99022.1"/>
    <property type="molecule type" value="Genomic_DNA"/>
</dbReference>
<name>A0AAV3ZX85_9GAST</name>
<sequence>MMMMLQLNQPKLADSKSLPCVYRRDSSKVKACGGCVECGSLTADPAAVPVVVAVGGGGGSRREPVQRFTGKRERERENSASSLYSIASSGLDFLAFTSVVSIAVTSAVPYYNTSRAFRRVRVKIWT</sequence>
<evidence type="ECO:0000313" key="3">
    <source>
        <dbReference type="Proteomes" id="UP000735302"/>
    </source>
</evidence>
<accession>A0AAV3ZX85</accession>
<proteinExistence type="predicted"/>
<evidence type="ECO:0000313" key="2">
    <source>
        <dbReference type="EMBL" id="GFN99022.1"/>
    </source>
</evidence>
<dbReference type="AlphaFoldDB" id="A0AAV3ZX85"/>
<reference evidence="2 3" key="1">
    <citation type="journal article" date="2021" name="Elife">
        <title>Chloroplast acquisition without the gene transfer in kleptoplastic sea slugs, Plakobranchus ocellatus.</title>
        <authorList>
            <person name="Maeda T."/>
            <person name="Takahashi S."/>
            <person name="Yoshida T."/>
            <person name="Shimamura S."/>
            <person name="Takaki Y."/>
            <person name="Nagai Y."/>
            <person name="Toyoda A."/>
            <person name="Suzuki Y."/>
            <person name="Arimoto A."/>
            <person name="Ishii H."/>
            <person name="Satoh N."/>
            <person name="Nishiyama T."/>
            <person name="Hasebe M."/>
            <person name="Maruyama T."/>
            <person name="Minagawa J."/>
            <person name="Obokata J."/>
            <person name="Shigenobu S."/>
        </authorList>
    </citation>
    <scope>NUCLEOTIDE SEQUENCE [LARGE SCALE GENOMIC DNA]</scope>
</reference>
<protein>
    <submittedName>
        <fullName evidence="2">Uncharacterized protein</fullName>
    </submittedName>
</protein>
<evidence type="ECO:0000256" key="1">
    <source>
        <dbReference type="SAM" id="MobiDB-lite"/>
    </source>
</evidence>